<keyword evidence="5" id="KW-1185">Reference proteome</keyword>
<dbReference type="GO" id="GO:0003700">
    <property type="term" value="F:DNA-binding transcription factor activity"/>
    <property type="evidence" value="ECO:0007669"/>
    <property type="project" value="InterPro"/>
</dbReference>
<dbReference type="Pfam" id="PF13411">
    <property type="entry name" value="MerR_1"/>
    <property type="match status" value="1"/>
</dbReference>
<dbReference type="KEGG" id="pgis:I6I06_04800"/>
<reference evidence="4 5" key="1">
    <citation type="submission" date="2020-12" db="EMBL/GenBank/DDBJ databases">
        <title>FDA dAtabase for Regulatory Grade micrObial Sequences (FDA-ARGOS): Supporting development and validation of Infectious Disease Dx tests.</title>
        <authorList>
            <person name="Nelson B."/>
            <person name="Plummer A."/>
            <person name="Tallon L."/>
            <person name="Sadzewicz L."/>
            <person name="Zhao X."/>
            <person name="Boylan J."/>
            <person name="Ott S."/>
            <person name="Bowen H."/>
            <person name="Vavikolanu K."/>
            <person name="Mehta A."/>
            <person name="Aluvathingal J."/>
            <person name="Nadendla S."/>
            <person name="Myers T."/>
            <person name="Yan Y."/>
            <person name="Sichtig H."/>
        </authorList>
    </citation>
    <scope>NUCLEOTIDE SEQUENCE [LARGE SCALE GENOMIC DNA]</scope>
    <source>
        <strain evidence="4 5">FDAARGOS_1049</strain>
    </source>
</reference>
<feature type="region of interest" description="Disordered" evidence="2">
    <location>
        <begin position="152"/>
        <end position="196"/>
    </location>
</feature>
<evidence type="ECO:0000313" key="5">
    <source>
        <dbReference type="Proteomes" id="UP000595610"/>
    </source>
</evidence>
<protein>
    <submittedName>
        <fullName evidence="4">MerR family transcriptional regulator</fullName>
    </submittedName>
</protein>
<dbReference type="InterPro" id="IPR047057">
    <property type="entry name" value="MerR_fam"/>
</dbReference>
<accession>A0A7T4N3X1</accession>
<dbReference type="RefSeq" id="WP_042323784.1">
    <property type="nucleotide sequence ID" value="NZ_CP066075.1"/>
</dbReference>
<evidence type="ECO:0000259" key="3">
    <source>
        <dbReference type="PROSITE" id="PS50937"/>
    </source>
</evidence>
<proteinExistence type="predicted"/>
<dbReference type="Proteomes" id="UP000595610">
    <property type="component" value="Chromosome 1"/>
</dbReference>
<dbReference type="PANTHER" id="PTHR30204">
    <property type="entry name" value="REDOX-CYCLING DRUG-SENSING TRANSCRIPTIONAL ACTIVATOR SOXR"/>
    <property type="match status" value="1"/>
</dbReference>
<keyword evidence="1" id="KW-0238">DNA-binding</keyword>
<feature type="compositionally biased region" description="Low complexity" evidence="2">
    <location>
        <begin position="152"/>
        <end position="161"/>
    </location>
</feature>
<dbReference type="PROSITE" id="PS50937">
    <property type="entry name" value="HTH_MERR_2"/>
    <property type="match status" value="1"/>
</dbReference>
<dbReference type="PANTHER" id="PTHR30204:SF93">
    <property type="entry name" value="HTH MERR-TYPE DOMAIN-CONTAINING PROTEIN"/>
    <property type="match status" value="1"/>
</dbReference>
<sequence length="196" mass="22386">MSKDAPALLTVRDAAERLRVTPRTLKYYEERGLVSPTRSEGRYRLYDDEDLKRFGRILRLRSLGFSLQGITEMLKRPLEAVDGAQRFSTESLQQIRDAIAQQIEALDAHIETMRRELKEAQKHRAELSPDLDYLERRLAGENADTLLEQRRNALAKANKANRTTHARKETEATKRPGTSPAKRTRKPRTGGSDKSS</sequence>
<dbReference type="SUPFAM" id="SSF46955">
    <property type="entry name" value="Putative DNA-binding domain"/>
    <property type="match status" value="1"/>
</dbReference>
<dbReference type="GO" id="GO:0003677">
    <property type="term" value="F:DNA binding"/>
    <property type="evidence" value="ECO:0007669"/>
    <property type="project" value="UniProtKB-KW"/>
</dbReference>
<evidence type="ECO:0000313" key="4">
    <source>
        <dbReference type="EMBL" id="QQC64799.1"/>
    </source>
</evidence>
<gene>
    <name evidence="4" type="ORF">I6I06_04800</name>
</gene>
<dbReference type="InterPro" id="IPR000551">
    <property type="entry name" value="MerR-type_HTH_dom"/>
</dbReference>
<dbReference type="InterPro" id="IPR009061">
    <property type="entry name" value="DNA-bd_dom_put_sf"/>
</dbReference>
<dbReference type="Gene3D" id="1.10.1660.10">
    <property type="match status" value="1"/>
</dbReference>
<name>A0A7T4N3X1_9BURK</name>
<dbReference type="SMART" id="SM00422">
    <property type="entry name" value="HTH_MERR"/>
    <property type="match status" value="1"/>
</dbReference>
<evidence type="ECO:0000256" key="1">
    <source>
        <dbReference type="ARBA" id="ARBA00023125"/>
    </source>
</evidence>
<dbReference type="EMBL" id="CP066075">
    <property type="protein sequence ID" value="QQC64799.1"/>
    <property type="molecule type" value="Genomic_DNA"/>
</dbReference>
<organism evidence="4 5">
    <name type="scientific">Paraburkholderia ginsengisoli</name>
    <dbReference type="NCBI Taxonomy" id="311231"/>
    <lineage>
        <taxon>Bacteria</taxon>
        <taxon>Pseudomonadati</taxon>
        <taxon>Pseudomonadota</taxon>
        <taxon>Betaproteobacteria</taxon>
        <taxon>Burkholderiales</taxon>
        <taxon>Burkholderiaceae</taxon>
        <taxon>Paraburkholderia</taxon>
    </lineage>
</organism>
<evidence type="ECO:0000256" key="2">
    <source>
        <dbReference type="SAM" id="MobiDB-lite"/>
    </source>
</evidence>
<feature type="domain" description="HTH merR-type" evidence="3">
    <location>
        <begin position="8"/>
        <end position="76"/>
    </location>
</feature>
<dbReference type="AlphaFoldDB" id="A0A7T4N3X1"/>